<keyword evidence="6 11" id="KW-0520">NAD</keyword>
<evidence type="ECO:0000256" key="3">
    <source>
        <dbReference type="ARBA" id="ARBA00022630"/>
    </source>
</evidence>
<comment type="similarity">
    <text evidence="1 13">Belongs to the class-I pyridine nucleotide-disulfide oxidoreductase family.</text>
</comment>
<evidence type="ECO:0000256" key="1">
    <source>
        <dbReference type="ARBA" id="ARBA00007532"/>
    </source>
</evidence>
<accession>F8NC67</accession>
<evidence type="ECO:0000259" key="15">
    <source>
        <dbReference type="Pfam" id="PF07992"/>
    </source>
</evidence>
<dbReference type="Gene3D" id="3.50.50.60">
    <property type="entry name" value="FAD/NAD(P)-binding domain"/>
    <property type="match status" value="2"/>
</dbReference>
<dbReference type="GO" id="GO:0045252">
    <property type="term" value="C:oxoglutarate dehydrogenase complex"/>
    <property type="evidence" value="ECO:0007669"/>
    <property type="project" value="TreeGrafter"/>
</dbReference>
<comment type="miscellaneous">
    <text evidence="13">The active site is a redox-active disulfide bond.</text>
</comment>
<dbReference type="PRINTS" id="PR00411">
    <property type="entry name" value="PNDRDTASEI"/>
</dbReference>
<dbReference type="HOGENOM" id="CLU_016755_0_2_10"/>
<feature type="binding site" evidence="11">
    <location>
        <begin position="138"/>
        <end position="140"/>
    </location>
    <ligand>
        <name>FAD</name>
        <dbReference type="ChEBI" id="CHEBI:57692"/>
    </ligand>
</feature>
<keyword evidence="3 13" id="KW-0285">Flavoprotein</keyword>
<dbReference type="SUPFAM" id="SSF51905">
    <property type="entry name" value="FAD/NAD(P)-binding domain"/>
    <property type="match status" value="1"/>
</dbReference>
<feature type="disulfide bond" description="Redox-active" evidence="12">
    <location>
        <begin position="40"/>
        <end position="45"/>
    </location>
</feature>
<dbReference type="Proteomes" id="UP000002772">
    <property type="component" value="Unassembled WGS sequence"/>
</dbReference>
<comment type="cofactor">
    <cofactor evidence="11 13">
        <name>FAD</name>
        <dbReference type="ChEBI" id="CHEBI:57692"/>
    </cofactor>
    <text evidence="11 13">Binds 1 FAD per subunit.</text>
</comment>
<dbReference type="PIRSF" id="PIRSF000350">
    <property type="entry name" value="Mercury_reductase_MerA"/>
    <property type="match status" value="1"/>
</dbReference>
<name>F8NC67_9BACT</name>
<evidence type="ECO:0000256" key="7">
    <source>
        <dbReference type="ARBA" id="ARBA00023157"/>
    </source>
</evidence>
<dbReference type="PANTHER" id="PTHR22912">
    <property type="entry name" value="DISULFIDE OXIDOREDUCTASE"/>
    <property type="match status" value="1"/>
</dbReference>
<dbReference type="AlphaFoldDB" id="F8NC67"/>
<dbReference type="PROSITE" id="PS00076">
    <property type="entry name" value="PYRIDINE_REDOX_1"/>
    <property type="match status" value="1"/>
</dbReference>
<dbReference type="InterPro" id="IPR012999">
    <property type="entry name" value="Pyr_OxRdtase_I_AS"/>
</dbReference>
<evidence type="ECO:0000256" key="6">
    <source>
        <dbReference type="ARBA" id="ARBA00023027"/>
    </source>
</evidence>
<keyword evidence="7" id="KW-1015">Disulfide bond</keyword>
<feature type="binding site" evidence="11">
    <location>
        <position position="198"/>
    </location>
    <ligand>
        <name>NAD(+)</name>
        <dbReference type="ChEBI" id="CHEBI:57540"/>
    </ligand>
</feature>
<dbReference type="InterPro" id="IPR004099">
    <property type="entry name" value="Pyr_nucl-diS_OxRdtase_dimer"/>
</dbReference>
<dbReference type="InterPro" id="IPR050151">
    <property type="entry name" value="Class-I_Pyr_Nuc-Dis_Oxidored"/>
</dbReference>
<feature type="domain" description="FAD/NAD(P)-binding" evidence="15">
    <location>
        <begin position="4"/>
        <end position="324"/>
    </location>
</feature>
<dbReference type="NCBIfam" id="TIGR01350">
    <property type="entry name" value="lipoamide_DH"/>
    <property type="match status" value="1"/>
</dbReference>
<keyword evidence="17" id="KW-1185">Reference proteome</keyword>
<evidence type="ECO:0000256" key="9">
    <source>
        <dbReference type="ARBA" id="ARBA00049187"/>
    </source>
</evidence>
<evidence type="ECO:0000256" key="5">
    <source>
        <dbReference type="ARBA" id="ARBA00023002"/>
    </source>
</evidence>
<keyword evidence="8 13" id="KW-0676">Redox-active center</keyword>
<dbReference type="EC" id="1.8.1.4" evidence="2 13"/>
<dbReference type="Gene3D" id="3.30.390.30">
    <property type="match status" value="1"/>
</dbReference>
<evidence type="ECO:0000313" key="16">
    <source>
        <dbReference type="EMBL" id="EGN58038.1"/>
    </source>
</evidence>
<evidence type="ECO:0000256" key="13">
    <source>
        <dbReference type="RuleBase" id="RU003692"/>
    </source>
</evidence>
<dbReference type="InterPro" id="IPR023753">
    <property type="entry name" value="FAD/NAD-binding_dom"/>
</dbReference>
<dbReference type="RefSeq" id="WP_007575995.1">
    <property type="nucleotide sequence ID" value="NZ_BPTS01000002.1"/>
</dbReference>
<dbReference type="GO" id="GO:0050660">
    <property type="term" value="F:flavin adenine dinucleotide binding"/>
    <property type="evidence" value="ECO:0007669"/>
    <property type="project" value="InterPro"/>
</dbReference>
<dbReference type="PRINTS" id="PR00368">
    <property type="entry name" value="FADPNR"/>
</dbReference>
<feature type="binding site" evidence="11">
    <location>
        <begin position="175"/>
        <end position="182"/>
    </location>
    <ligand>
        <name>NAD(+)</name>
        <dbReference type="ChEBI" id="CHEBI:57540"/>
    </ligand>
</feature>
<sequence length="450" mass="47511">MAQSLMIIGCGPGGYATAEYAAKQGLRVTVFEKAEAGGTCLNRGCIPTKVYCHAAGLVLDNANASGWGLWPSPSQPGVDFGRLHEHKEAVVAQLRQGVETLMAQPGIELVRGAARLKDDHTVVCNGTDYTADHILIATGSHPVMPRVEGIDNARVVDSTGLLALNTLPKRLVIIGAGVIGMEMASAFSAFGTEVTVVEFLKECLPMADSDLAKRLRRSLEKRGVKFYLQAAAKSVSTEGVSAPDSAALTFTQKGKDFTVEGDIILAATGRGPNTEELGLEAAGIDFDRHGIKVNDCFETSVKGVFAIGDVNGRMQLAHAAEAQGRVVVDAIAGRENHMKMSLVPWAVFTTPELAGTGPTEDVLKATMTGEDRPQVVKSYYRANGKAVTMDATDGLVKVIAAPDGRLLACHILGAHAADLVQEVSALISVGATLRDLDAVIHIHPTLQELL</sequence>
<dbReference type="PANTHER" id="PTHR22912:SF151">
    <property type="entry name" value="DIHYDROLIPOYL DEHYDROGENASE, MITOCHONDRIAL"/>
    <property type="match status" value="1"/>
</dbReference>
<evidence type="ECO:0000256" key="4">
    <source>
        <dbReference type="ARBA" id="ARBA00022827"/>
    </source>
</evidence>
<protein>
    <recommendedName>
        <fullName evidence="2 13">Dihydrolipoyl dehydrogenase</fullName>
        <ecNumber evidence="2 13">1.8.1.4</ecNumber>
    </recommendedName>
</protein>
<dbReference type="SUPFAM" id="SSF55424">
    <property type="entry name" value="FAD/NAD-linked reductases, dimerisation (C-terminal) domain"/>
    <property type="match status" value="1"/>
</dbReference>
<gene>
    <name evidence="16" type="ORF">Premu_2684</name>
</gene>
<evidence type="ECO:0000259" key="14">
    <source>
        <dbReference type="Pfam" id="PF02852"/>
    </source>
</evidence>
<evidence type="ECO:0000256" key="12">
    <source>
        <dbReference type="PIRSR" id="PIRSR000350-4"/>
    </source>
</evidence>
<feature type="binding site" evidence="11">
    <location>
        <position position="269"/>
    </location>
    <ligand>
        <name>NAD(+)</name>
        <dbReference type="ChEBI" id="CHEBI:57540"/>
    </ligand>
</feature>
<feature type="binding site" evidence="11">
    <location>
        <position position="309"/>
    </location>
    <ligand>
        <name>FAD</name>
        <dbReference type="ChEBI" id="CHEBI:57692"/>
    </ligand>
</feature>
<dbReference type="InterPro" id="IPR016156">
    <property type="entry name" value="FAD/NAD-linked_Rdtase_dimer_sf"/>
</dbReference>
<evidence type="ECO:0000313" key="17">
    <source>
        <dbReference type="Proteomes" id="UP000002772"/>
    </source>
</evidence>
<evidence type="ECO:0000256" key="2">
    <source>
        <dbReference type="ARBA" id="ARBA00012608"/>
    </source>
</evidence>
<feature type="binding site" evidence="11">
    <location>
        <position position="49"/>
    </location>
    <ligand>
        <name>FAD</name>
        <dbReference type="ChEBI" id="CHEBI:57692"/>
    </ligand>
</feature>
<dbReference type="OrthoDB" id="9800167at2"/>
<dbReference type="Pfam" id="PF02852">
    <property type="entry name" value="Pyr_redox_dim"/>
    <property type="match status" value="1"/>
</dbReference>
<dbReference type="InterPro" id="IPR001100">
    <property type="entry name" value="Pyr_nuc-diS_OxRdtase"/>
</dbReference>
<evidence type="ECO:0000256" key="10">
    <source>
        <dbReference type="PIRSR" id="PIRSR000350-2"/>
    </source>
</evidence>
<evidence type="ECO:0000256" key="11">
    <source>
        <dbReference type="PIRSR" id="PIRSR000350-3"/>
    </source>
</evidence>
<comment type="catalytic activity">
    <reaction evidence="9 13">
        <text>N(6)-[(R)-dihydrolipoyl]-L-lysyl-[protein] + NAD(+) = N(6)-[(R)-lipoyl]-L-lysyl-[protein] + NADH + H(+)</text>
        <dbReference type="Rhea" id="RHEA:15045"/>
        <dbReference type="Rhea" id="RHEA-COMP:10474"/>
        <dbReference type="Rhea" id="RHEA-COMP:10475"/>
        <dbReference type="ChEBI" id="CHEBI:15378"/>
        <dbReference type="ChEBI" id="CHEBI:57540"/>
        <dbReference type="ChEBI" id="CHEBI:57945"/>
        <dbReference type="ChEBI" id="CHEBI:83099"/>
        <dbReference type="ChEBI" id="CHEBI:83100"/>
        <dbReference type="EC" id="1.8.1.4"/>
    </reaction>
</comment>
<feature type="active site" description="Proton acceptor" evidence="10">
    <location>
        <position position="443"/>
    </location>
</feature>
<keyword evidence="4 11" id="KW-0274">FAD</keyword>
<evidence type="ECO:0000256" key="8">
    <source>
        <dbReference type="ARBA" id="ARBA00023284"/>
    </source>
</evidence>
<feature type="domain" description="Pyridine nucleotide-disulphide oxidoreductase dimerisation" evidence="14">
    <location>
        <begin position="343"/>
        <end position="448"/>
    </location>
</feature>
<dbReference type="STRING" id="688246.Premu_2684"/>
<dbReference type="InterPro" id="IPR006258">
    <property type="entry name" value="Lipoamide_DH"/>
</dbReference>
<organism evidence="16 17">
    <name type="scientific">Hallella multisaccharivorax DSM 17128</name>
    <dbReference type="NCBI Taxonomy" id="688246"/>
    <lineage>
        <taxon>Bacteria</taxon>
        <taxon>Pseudomonadati</taxon>
        <taxon>Bacteroidota</taxon>
        <taxon>Bacteroidia</taxon>
        <taxon>Bacteroidales</taxon>
        <taxon>Prevotellaceae</taxon>
        <taxon>Hallella</taxon>
    </lineage>
</organism>
<dbReference type="EMBL" id="GL945017">
    <property type="protein sequence ID" value="EGN58038.1"/>
    <property type="molecule type" value="Genomic_DNA"/>
</dbReference>
<proteinExistence type="inferred from homology"/>
<dbReference type="InterPro" id="IPR036188">
    <property type="entry name" value="FAD/NAD-bd_sf"/>
</dbReference>
<dbReference type="GO" id="GO:0006103">
    <property type="term" value="P:2-oxoglutarate metabolic process"/>
    <property type="evidence" value="ECO:0007669"/>
    <property type="project" value="TreeGrafter"/>
</dbReference>
<keyword evidence="11" id="KW-0547">Nucleotide-binding</keyword>
<reference evidence="17" key="1">
    <citation type="journal article" date="2011" name="Stand. Genomic Sci.">
        <title>Non-contiguous finished genome sequence of the opportunistic oral pathogen Prevotella multisaccharivorax type strain (PPPA20).</title>
        <authorList>
            <person name="Pati A."/>
            <person name="Gronow S."/>
            <person name="Lu M."/>
            <person name="Lapidus A."/>
            <person name="Nolan M."/>
            <person name="Lucas S."/>
            <person name="Hammon N."/>
            <person name="Deshpande S."/>
            <person name="Cheng J.F."/>
            <person name="Tapia R."/>
            <person name="Han C."/>
            <person name="Goodwin L."/>
            <person name="Pitluck S."/>
            <person name="Liolios K."/>
            <person name="Pagani I."/>
            <person name="Mavromatis K."/>
            <person name="Mikhailova N."/>
            <person name="Huntemann M."/>
            <person name="Chen A."/>
            <person name="Palaniappan K."/>
            <person name="Land M."/>
            <person name="Hauser L."/>
            <person name="Detter J.C."/>
            <person name="Brambilla E.M."/>
            <person name="Rohde M."/>
            <person name="Goker M."/>
            <person name="Woyke T."/>
            <person name="Bristow J."/>
            <person name="Eisen J.A."/>
            <person name="Markowitz V."/>
            <person name="Hugenholtz P."/>
            <person name="Kyrpides N.C."/>
            <person name="Klenk H.P."/>
            <person name="Ivanova N."/>
        </authorList>
    </citation>
    <scope>NUCLEOTIDE SEQUENCE [LARGE SCALE GENOMIC DNA]</scope>
    <source>
        <strain evidence="17">DSM 17128</strain>
    </source>
</reference>
<dbReference type="Pfam" id="PF07992">
    <property type="entry name" value="Pyr_redox_2"/>
    <property type="match status" value="1"/>
</dbReference>
<dbReference type="eggNOG" id="COG1249">
    <property type="taxonomic scope" value="Bacteria"/>
</dbReference>
<keyword evidence="5 13" id="KW-0560">Oxidoreductase</keyword>
<dbReference type="GO" id="GO:0004148">
    <property type="term" value="F:dihydrolipoyl dehydrogenase (NADH) activity"/>
    <property type="evidence" value="ECO:0007669"/>
    <property type="project" value="UniProtKB-EC"/>
</dbReference>